<keyword evidence="7" id="KW-0496">Mitochondrion</keyword>
<dbReference type="KEGG" id="dwi:6642234"/>
<reference evidence="10 11" key="1">
    <citation type="journal article" date="2007" name="Nature">
        <title>Evolution of genes and genomes on the Drosophila phylogeny.</title>
        <authorList>
            <consortium name="Drosophila 12 Genomes Consortium"/>
            <person name="Clark A.G."/>
            <person name="Eisen M.B."/>
            <person name="Smith D.R."/>
            <person name="Bergman C.M."/>
            <person name="Oliver B."/>
            <person name="Markow T.A."/>
            <person name="Kaufman T.C."/>
            <person name="Kellis M."/>
            <person name="Gelbart W."/>
            <person name="Iyer V.N."/>
            <person name="Pollard D.A."/>
            <person name="Sackton T.B."/>
            <person name="Larracuente A.M."/>
            <person name="Singh N.D."/>
            <person name="Abad J.P."/>
            <person name="Abt D.N."/>
            <person name="Adryan B."/>
            <person name="Aguade M."/>
            <person name="Akashi H."/>
            <person name="Anderson W.W."/>
            <person name="Aquadro C.F."/>
            <person name="Ardell D.H."/>
            <person name="Arguello R."/>
            <person name="Artieri C.G."/>
            <person name="Barbash D.A."/>
            <person name="Barker D."/>
            <person name="Barsanti P."/>
            <person name="Batterham P."/>
            <person name="Batzoglou S."/>
            <person name="Begun D."/>
            <person name="Bhutkar A."/>
            <person name="Blanco E."/>
            <person name="Bosak S.A."/>
            <person name="Bradley R.K."/>
            <person name="Brand A.D."/>
            <person name="Brent M.R."/>
            <person name="Brooks A.N."/>
            <person name="Brown R.H."/>
            <person name="Butlin R.K."/>
            <person name="Caggese C."/>
            <person name="Calvi B.R."/>
            <person name="Bernardo de Carvalho A."/>
            <person name="Caspi A."/>
            <person name="Castrezana S."/>
            <person name="Celniker S.E."/>
            <person name="Chang J.L."/>
            <person name="Chapple C."/>
            <person name="Chatterji S."/>
            <person name="Chinwalla A."/>
            <person name="Civetta A."/>
            <person name="Clifton S.W."/>
            <person name="Comeron J.M."/>
            <person name="Costello J.C."/>
            <person name="Coyne J.A."/>
            <person name="Daub J."/>
            <person name="David R.G."/>
            <person name="Delcher A.L."/>
            <person name="Delehaunty K."/>
            <person name="Do C.B."/>
            <person name="Ebling H."/>
            <person name="Edwards K."/>
            <person name="Eickbush T."/>
            <person name="Evans J.D."/>
            <person name="Filipski A."/>
            <person name="Findeiss S."/>
            <person name="Freyhult E."/>
            <person name="Fulton L."/>
            <person name="Fulton R."/>
            <person name="Garcia A.C."/>
            <person name="Gardiner A."/>
            <person name="Garfield D.A."/>
            <person name="Garvin B.E."/>
            <person name="Gibson G."/>
            <person name="Gilbert D."/>
            <person name="Gnerre S."/>
            <person name="Godfrey J."/>
            <person name="Good R."/>
            <person name="Gotea V."/>
            <person name="Gravely B."/>
            <person name="Greenberg A.J."/>
            <person name="Griffiths-Jones S."/>
            <person name="Gross S."/>
            <person name="Guigo R."/>
            <person name="Gustafson E.A."/>
            <person name="Haerty W."/>
            <person name="Hahn M.W."/>
            <person name="Halligan D.L."/>
            <person name="Halpern A.L."/>
            <person name="Halter G.M."/>
            <person name="Han M.V."/>
            <person name="Heger A."/>
            <person name="Hillier L."/>
            <person name="Hinrichs A.S."/>
            <person name="Holmes I."/>
            <person name="Hoskins R.A."/>
            <person name="Hubisz M.J."/>
            <person name="Hultmark D."/>
            <person name="Huntley M.A."/>
            <person name="Jaffe D.B."/>
            <person name="Jagadeeshan S."/>
            <person name="Jeck W.R."/>
            <person name="Johnson J."/>
            <person name="Jones C.D."/>
            <person name="Jordan W.C."/>
            <person name="Karpen G.H."/>
            <person name="Kataoka E."/>
            <person name="Keightley P.D."/>
            <person name="Kheradpour P."/>
            <person name="Kirkness E.F."/>
            <person name="Koerich L.B."/>
            <person name="Kristiansen K."/>
            <person name="Kudrna D."/>
            <person name="Kulathinal R.J."/>
            <person name="Kumar S."/>
            <person name="Kwok R."/>
            <person name="Lander E."/>
            <person name="Langley C.H."/>
            <person name="Lapoint R."/>
            <person name="Lazzaro B.P."/>
            <person name="Lee S.J."/>
            <person name="Levesque L."/>
            <person name="Li R."/>
            <person name="Lin C.F."/>
            <person name="Lin M.F."/>
            <person name="Lindblad-Toh K."/>
            <person name="Llopart A."/>
            <person name="Long M."/>
            <person name="Low L."/>
            <person name="Lozovsky E."/>
            <person name="Lu J."/>
            <person name="Luo M."/>
            <person name="Machado C.A."/>
            <person name="Makalowski W."/>
            <person name="Marzo M."/>
            <person name="Matsuda M."/>
            <person name="Matzkin L."/>
            <person name="McAllister B."/>
            <person name="McBride C.S."/>
            <person name="McKernan B."/>
            <person name="McKernan K."/>
            <person name="Mendez-Lago M."/>
            <person name="Minx P."/>
            <person name="Mollenhauer M.U."/>
            <person name="Montooth K."/>
            <person name="Mount S.M."/>
            <person name="Mu X."/>
            <person name="Myers E."/>
            <person name="Negre B."/>
            <person name="Newfeld S."/>
            <person name="Nielsen R."/>
            <person name="Noor M.A."/>
            <person name="O'Grady P."/>
            <person name="Pachter L."/>
            <person name="Papaceit M."/>
            <person name="Parisi M.J."/>
            <person name="Parisi M."/>
            <person name="Parts L."/>
            <person name="Pedersen J.S."/>
            <person name="Pesole G."/>
            <person name="Phillippy A.M."/>
            <person name="Ponting C.P."/>
            <person name="Pop M."/>
            <person name="Porcelli D."/>
            <person name="Powell J.R."/>
            <person name="Prohaska S."/>
            <person name="Pruitt K."/>
            <person name="Puig M."/>
            <person name="Quesneville H."/>
            <person name="Ram K.R."/>
            <person name="Rand D."/>
            <person name="Rasmussen M.D."/>
            <person name="Reed L.K."/>
            <person name="Reenan R."/>
            <person name="Reily A."/>
            <person name="Remington K.A."/>
            <person name="Rieger T.T."/>
            <person name="Ritchie M.G."/>
            <person name="Robin C."/>
            <person name="Rogers Y.H."/>
            <person name="Rohde C."/>
            <person name="Rozas J."/>
            <person name="Rubenfield M.J."/>
            <person name="Ruiz A."/>
            <person name="Russo S."/>
            <person name="Salzberg S.L."/>
            <person name="Sanchez-Gracia A."/>
            <person name="Saranga D.J."/>
            <person name="Sato H."/>
            <person name="Schaeffer S.W."/>
            <person name="Schatz M.C."/>
            <person name="Schlenke T."/>
            <person name="Schwartz R."/>
            <person name="Segarra C."/>
            <person name="Singh R.S."/>
            <person name="Sirot L."/>
            <person name="Sirota M."/>
            <person name="Sisneros N.B."/>
            <person name="Smith C.D."/>
            <person name="Smith T.F."/>
            <person name="Spieth J."/>
            <person name="Stage D.E."/>
            <person name="Stark A."/>
            <person name="Stephan W."/>
            <person name="Strausberg R.L."/>
            <person name="Strempel S."/>
            <person name="Sturgill D."/>
            <person name="Sutton G."/>
            <person name="Sutton G.G."/>
            <person name="Tao W."/>
            <person name="Teichmann S."/>
            <person name="Tobari Y.N."/>
            <person name="Tomimura Y."/>
            <person name="Tsolas J.M."/>
            <person name="Valente V.L."/>
            <person name="Venter E."/>
            <person name="Venter J.C."/>
            <person name="Vicario S."/>
            <person name="Vieira F.G."/>
            <person name="Vilella A.J."/>
            <person name="Villasante A."/>
            <person name="Walenz B."/>
            <person name="Wang J."/>
            <person name="Wasserman M."/>
            <person name="Watts T."/>
            <person name="Wilson D."/>
            <person name="Wilson R.K."/>
            <person name="Wing R.A."/>
            <person name="Wolfner M.F."/>
            <person name="Wong A."/>
            <person name="Wong G.K."/>
            <person name="Wu C.I."/>
            <person name="Wu G."/>
            <person name="Yamamoto D."/>
            <person name="Yang H.P."/>
            <person name="Yang S.P."/>
            <person name="Yorke J.A."/>
            <person name="Yoshida K."/>
            <person name="Zdobnov E."/>
            <person name="Zhang P."/>
            <person name="Zhang Y."/>
            <person name="Zimin A.V."/>
            <person name="Baldwin J."/>
            <person name="Abdouelleil A."/>
            <person name="Abdulkadir J."/>
            <person name="Abebe A."/>
            <person name="Abera B."/>
            <person name="Abreu J."/>
            <person name="Acer S.C."/>
            <person name="Aftuck L."/>
            <person name="Alexander A."/>
            <person name="An P."/>
            <person name="Anderson E."/>
            <person name="Anderson S."/>
            <person name="Arachi H."/>
            <person name="Azer M."/>
            <person name="Bachantsang P."/>
            <person name="Barry A."/>
            <person name="Bayul T."/>
            <person name="Berlin A."/>
            <person name="Bessette D."/>
            <person name="Bloom T."/>
            <person name="Blye J."/>
            <person name="Boguslavskiy L."/>
            <person name="Bonnet C."/>
            <person name="Boukhgalter B."/>
            <person name="Bourzgui I."/>
            <person name="Brown A."/>
            <person name="Cahill P."/>
            <person name="Channer S."/>
            <person name="Cheshatsang Y."/>
            <person name="Chuda L."/>
            <person name="Citroen M."/>
            <person name="Collymore A."/>
            <person name="Cooke P."/>
            <person name="Costello M."/>
            <person name="D'Aco K."/>
            <person name="Daza R."/>
            <person name="De Haan G."/>
            <person name="DeGray S."/>
            <person name="DeMaso C."/>
            <person name="Dhargay N."/>
            <person name="Dooley K."/>
            <person name="Dooley E."/>
            <person name="Doricent M."/>
            <person name="Dorje P."/>
            <person name="Dorjee K."/>
            <person name="Dupes A."/>
            <person name="Elong R."/>
            <person name="Falk J."/>
            <person name="Farina A."/>
            <person name="Faro S."/>
            <person name="Ferguson D."/>
            <person name="Fisher S."/>
            <person name="Foley C.D."/>
            <person name="Franke A."/>
            <person name="Friedrich D."/>
            <person name="Gadbois L."/>
            <person name="Gearin G."/>
            <person name="Gearin C.R."/>
            <person name="Giannoukos G."/>
            <person name="Goode T."/>
            <person name="Graham J."/>
            <person name="Grandbois E."/>
            <person name="Grewal S."/>
            <person name="Gyaltsen K."/>
            <person name="Hafez N."/>
            <person name="Hagos B."/>
            <person name="Hall J."/>
            <person name="Henson C."/>
            <person name="Hollinger A."/>
            <person name="Honan T."/>
            <person name="Huard M.D."/>
            <person name="Hughes L."/>
            <person name="Hurhula B."/>
            <person name="Husby M.E."/>
            <person name="Kamat A."/>
            <person name="Kanga B."/>
            <person name="Kashin S."/>
            <person name="Khazanovich D."/>
            <person name="Kisner P."/>
            <person name="Lance K."/>
            <person name="Lara M."/>
            <person name="Lee W."/>
            <person name="Lennon N."/>
            <person name="Letendre F."/>
            <person name="LeVine R."/>
            <person name="Lipovsky A."/>
            <person name="Liu X."/>
            <person name="Liu J."/>
            <person name="Liu S."/>
            <person name="Lokyitsang T."/>
            <person name="Lokyitsang Y."/>
            <person name="Lubonja R."/>
            <person name="Lui A."/>
            <person name="MacDonald P."/>
            <person name="Magnisalis V."/>
            <person name="Maru K."/>
            <person name="Matthews C."/>
            <person name="McCusker W."/>
            <person name="McDonough S."/>
            <person name="Mehta T."/>
            <person name="Meldrim J."/>
            <person name="Meneus L."/>
            <person name="Mihai O."/>
            <person name="Mihalev A."/>
            <person name="Mihova T."/>
            <person name="Mittelman R."/>
            <person name="Mlenga V."/>
            <person name="Montmayeur A."/>
            <person name="Mulrain L."/>
            <person name="Navidi A."/>
            <person name="Naylor J."/>
            <person name="Negash T."/>
            <person name="Nguyen T."/>
            <person name="Nguyen N."/>
            <person name="Nicol R."/>
            <person name="Norbu C."/>
            <person name="Norbu N."/>
            <person name="Novod N."/>
            <person name="O'Neill B."/>
            <person name="Osman S."/>
            <person name="Markiewicz E."/>
            <person name="Oyono O.L."/>
            <person name="Patti C."/>
            <person name="Phunkhang P."/>
            <person name="Pierre F."/>
            <person name="Priest M."/>
            <person name="Raghuraman S."/>
            <person name="Rege F."/>
            <person name="Reyes R."/>
            <person name="Rise C."/>
            <person name="Rogov P."/>
            <person name="Ross K."/>
            <person name="Ryan E."/>
            <person name="Settipalli S."/>
            <person name="Shea T."/>
            <person name="Sherpa N."/>
            <person name="Shi L."/>
            <person name="Shih D."/>
            <person name="Sparrow T."/>
            <person name="Spaulding J."/>
            <person name="Stalker J."/>
            <person name="Stange-Thomann N."/>
            <person name="Stavropoulos S."/>
            <person name="Stone C."/>
            <person name="Strader C."/>
            <person name="Tesfaye S."/>
            <person name="Thomson T."/>
            <person name="Thoulutsang Y."/>
            <person name="Thoulutsang D."/>
            <person name="Topham K."/>
            <person name="Topping I."/>
            <person name="Tsamla T."/>
            <person name="Vassiliev H."/>
            <person name="Vo A."/>
            <person name="Wangchuk T."/>
            <person name="Wangdi T."/>
            <person name="Weiand M."/>
            <person name="Wilkinson J."/>
            <person name="Wilson A."/>
            <person name="Yadav S."/>
            <person name="Young G."/>
            <person name="Yu Q."/>
            <person name="Zembek L."/>
            <person name="Zhong D."/>
            <person name="Zimmer A."/>
            <person name="Zwirko Z."/>
            <person name="Jaffe D.B."/>
            <person name="Alvarez P."/>
            <person name="Brockman W."/>
            <person name="Butler J."/>
            <person name="Chin C."/>
            <person name="Gnerre S."/>
            <person name="Grabherr M."/>
            <person name="Kleber M."/>
            <person name="Mauceli E."/>
            <person name="MacCallum I."/>
        </authorList>
    </citation>
    <scope>NUCLEOTIDE SEQUENCE [LARGE SCALE GENOMIC DNA]</scope>
    <source>
        <strain evidence="11">Tucson 14030-0811.24</strain>
    </source>
</reference>
<protein>
    <submittedName>
        <fullName evidence="10">Uncharacterized protein</fullName>
        <ecNumber evidence="10">1.9.3.1</ecNumber>
    </submittedName>
</protein>
<evidence type="ECO:0000313" key="11">
    <source>
        <dbReference type="Proteomes" id="UP000007798"/>
    </source>
</evidence>
<dbReference type="FunCoup" id="B4MV17">
    <property type="interactions" value="135"/>
</dbReference>
<dbReference type="InterPro" id="IPR034884">
    <property type="entry name" value="Cytochrome_c_oxidase_VIc/VIIs"/>
</dbReference>
<dbReference type="GO" id="GO:0005743">
    <property type="term" value="C:mitochondrial inner membrane"/>
    <property type="evidence" value="ECO:0007669"/>
    <property type="project" value="UniProtKB-SubCell"/>
</dbReference>
<dbReference type="AlphaFoldDB" id="B4MV17"/>
<proteinExistence type="inferred from homology"/>
<dbReference type="Gene3D" id="4.10.93.10">
    <property type="entry name" value="Mitochondrial cytochrome c oxidase subunit VIc/VIIs"/>
    <property type="match status" value="1"/>
</dbReference>
<dbReference type="eggNOG" id="ENOG502T94N">
    <property type="taxonomic scope" value="Eukaryota"/>
</dbReference>
<dbReference type="GO" id="GO:0016491">
    <property type="term" value="F:oxidoreductase activity"/>
    <property type="evidence" value="ECO:0007669"/>
    <property type="project" value="UniProtKB-KW"/>
</dbReference>
<dbReference type="STRING" id="7260.B4MV17"/>
<keyword evidence="5" id="KW-0999">Mitochondrion inner membrane</keyword>
<evidence type="ECO:0000313" key="10">
    <source>
        <dbReference type="EMBL" id="EDW76362.2"/>
    </source>
</evidence>
<evidence type="ECO:0000256" key="1">
    <source>
        <dbReference type="ARBA" id="ARBA00004434"/>
    </source>
</evidence>
<dbReference type="PANTHER" id="PTHR48416:SF1">
    <property type="entry name" value="CYTOCHROME C OXIDASE SUBUNIT 6C"/>
    <property type="match status" value="1"/>
</dbReference>
<evidence type="ECO:0000256" key="4">
    <source>
        <dbReference type="ARBA" id="ARBA00022692"/>
    </source>
</evidence>
<evidence type="ECO:0000256" key="2">
    <source>
        <dbReference type="ARBA" id="ARBA00004673"/>
    </source>
</evidence>
<organism evidence="10 11">
    <name type="scientific">Drosophila willistoni</name>
    <name type="common">Fruit fly</name>
    <dbReference type="NCBI Taxonomy" id="7260"/>
    <lineage>
        <taxon>Eukaryota</taxon>
        <taxon>Metazoa</taxon>
        <taxon>Ecdysozoa</taxon>
        <taxon>Arthropoda</taxon>
        <taxon>Hexapoda</taxon>
        <taxon>Insecta</taxon>
        <taxon>Pterygota</taxon>
        <taxon>Neoptera</taxon>
        <taxon>Endopterygota</taxon>
        <taxon>Diptera</taxon>
        <taxon>Brachycera</taxon>
        <taxon>Muscomorpha</taxon>
        <taxon>Ephydroidea</taxon>
        <taxon>Drosophilidae</taxon>
        <taxon>Drosophila</taxon>
        <taxon>Sophophora</taxon>
    </lineage>
</organism>
<keyword evidence="10" id="KW-0560">Oxidoreductase</keyword>
<sequence>MPAPTAAGVKPQFKFPMHDIHLKKSLGNLKVACILALAAPMCFYVFHNLPRKMKYKNFYSNYDPMDAFDRMMNGGYLSSCPPGSGGKKKDDKKKKK</sequence>
<dbReference type="EC" id="1.9.3.1" evidence="10"/>
<dbReference type="Pfam" id="PF02937">
    <property type="entry name" value="COX6C"/>
    <property type="match status" value="1"/>
</dbReference>
<comment type="pathway">
    <text evidence="2">Energy metabolism; oxidative phosphorylation.</text>
</comment>
<keyword evidence="6 9" id="KW-1133">Transmembrane helix</keyword>
<evidence type="ECO:0000256" key="7">
    <source>
        <dbReference type="ARBA" id="ARBA00023128"/>
    </source>
</evidence>
<dbReference type="PANTHER" id="PTHR48416">
    <property type="entry name" value="CYTOCHROME C OXIDASE SUBUNIT 6C"/>
    <property type="match status" value="1"/>
</dbReference>
<keyword evidence="8 9" id="KW-0472">Membrane</keyword>
<dbReference type="OrthoDB" id="10051322at2759"/>
<dbReference type="SUPFAM" id="SSF81415">
    <property type="entry name" value="Mitochondrial cytochrome c oxidase subunit VIc"/>
    <property type="match status" value="1"/>
</dbReference>
<keyword evidence="11" id="KW-1185">Reference proteome</keyword>
<comment type="subcellular location">
    <subcellularLocation>
        <location evidence="1">Mitochondrion inner membrane</location>
        <topology evidence="1">Single-pass membrane protein</topology>
    </subcellularLocation>
</comment>
<dbReference type="HOGENOM" id="CLU_2375053_0_0_1"/>
<evidence type="ECO:0000256" key="8">
    <source>
        <dbReference type="ARBA" id="ARBA00023136"/>
    </source>
</evidence>
<dbReference type="InParanoid" id="B4MV17"/>
<dbReference type="InterPro" id="IPR037169">
    <property type="entry name" value="Cytochrome_c_oxidase_VIc_sf"/>
</dbReference>
<gene>
    <name evidence="10" type="primary">Dwil\GK19064</name>
    <name evidence="10" type="ORF">Dwil_GK19064</name>
</gene>
<feature type="transmembrane region" description="Helical" evidence="9">
    <location>
        <begin position="26"/>
        <end position="46"/>
    </location>
</feature>
<dbReference type="InterPro" id="IPR051389">
    <property type="entry name" value="Cytochrome_c_oxidase_VIc"/>
</dbReference>
<comment type="similarity">
    <text evidence="3">Belongs to the cytochrome c oxidase subunit 6c family.</text>
</comment>
<dbReference type="EMBL" id="CH963857">
    <property type="protein sequence ID" value="EDW76362.2"/>
    <property type="molecule type" value="Genomic_DNA"/>
</dbReference>
<evidence type="ECO:0000256" key="9">
    <source>
        <dbReference type="SAM" id="Phobius"/>
    </source>
</evidence>
<evidence type="ECO:0000256" key="5">
    <source>
        <dbReference type="ARBA" id="ARBA00022792"/>
    </source>
</evidence>
<dbReference type="Proteomes" id="UP000007798">
    <property type="component" value="Unassembled WGS sequence"/>
</dbReference>
<name>B4MV17_DROWI</name>
<evidence type="ECO:0000256" key="6">
    <source>
        <dbReference type="ARBA" id="ARBA00022989"/>
    </source>
</evidence>
<evidence type="ECO:0000256" key="3">
    <source>
        <dbReference type="ARBA" id="ARBA00007204"/>
    </source>
</evidence>
<keyword evidence="4 9" id="KW-0812">Transmembrane</keyword>
<accession>B4MV17</accession>